<evidence type="ECO:0000259" key="2">
    <source>
        <dbReference type="Pfam" id="PF13439"/>
    </source>
</evidence>
<name>A0ABS7MDB7_9SPHN</name>
<dbReference type="InterPro" id="IPR028098">
    <property type="entry name" value="Glyco_trans_4-like_N"/>
</dbReference>
<dbReference type="Pfam" id="PF13439">
    <property type="entry name" value="Glyco_transf_4"/>
    <property type="match status" value="1"/>
</dbReference>
<dbReference type="Pfam" id="PF00534">
    <property type="entry name" value="Glycos_transf_1"/>
    <property type="match status" value="1"/>
</dbReference>
<dbReference type="RefSeq" id="WP_201926601.1">
    <property type="nucleotide sequence ID" value="NZ_JAERPO010000001.1"/>
</dbReference>
<protein>
    <submittedName>
        <fullName evidence="3">Glycosyltransferase</fullName>
        <ecNumber evidence="3">2.4.-.-</ecNumber>
    </submittedName>
</protein>
<dbReference type="EMBL" id="JAILXK010000001">
    <property type="protein sequence ID" value="MBY4636076.1"/>
    <property type="molecule type" value="Genomic_DNA"/>
</dbReference>
<dbReference type="GO" id="GO:0016757">
    <property type="term" value="F:glycosyltransferase activity"/>
    <property type="evidence" value="ECO:0007669"/>
    <property type="project" value="UniProtKB-KW"/>
</dbReference>
<accession>A0ABS7MDB7</accession>
<sequence length="379" mass="41565">MKILFLVSSMQGGGAERVAALLANAWAARGHDVKLMPTFSARGNCVYPLSESVHLDFLSDHCAPTAGRLARLMTLRRLIRSIRPDVIVSFLSHVNVAALISALGTGVPVVACERTYPPLLSPPLPLSYRLLRRLTYPFAAALVAQTQLMAAWMRRRAPWTETAIIANPILLPMIDTEPAVPPSSLVNDAARVLLWVGRVDTVKRPELAIDAFAVLANRFPNWVLVMLGDGPRRAGLQTSVAEKGLDDRIFLPGFAGNLGAWYERADIYLLSSSTEGFPNSLLEAMAHGVASVAFDIPTGPAELSHDRQRLLLLSDDNQSARLLEALQSLMTDGNGRRALGERARDVTETYSLDRILGQWDRLLEEVTKRHHARGNRLSS</sequence>
<dbReference type="Gene3D" id="3.40.50.2000">
    <property type="entry name" value="Glycogen Phosphorylase B"/>
    <property type="match status" value="2"/>
</dbReference>
<dbReference type="Proteomes" id="UP001166571">
    <property type="component" value="Unassembled WGS sequence"/>
</dbReference>
<keyword evidence="4" id="KW-1185">Reference proteome</keyword>
<keyword evidence="3" id="KW-0328">Glycosyltransferase</keyword>
<dbReference type="InterPro" id="IPR001296">
    <property type="entry name" value="Glyco_trans_1"/>
</dbReference>
<evidence type="ECO:0000313" key="3">
    <source>
        <dbReference type="EMBL" id="MBY4636076.1"/>
    </source>
</evidence>
<evidence type="ECO:0000259" key="1">
    <source>
        <dbReference type="Pfam" id="PF00534"/>
    </source>
</evidence>
<keyword evidence="3" id="KW-0808">Transferase</keyword>
<gene>
    <name evidence="3" type="ORF">K5P26_02855</name>
</gene>
<dbReference type="EC" id="2.4.-.-" evidence="3"/>
<reference evidence="3" key="1">
    <citation type="submission" date="2021-08" db="EMBL/GenBank/DDBJ databases">
        <title>Sphingopyxis panaciterrulae sp. nov., isolated from the surface water of the Yellow Sea.</title>
        <authorList>
            <person name="Gao Z."/>
            <person name="Zhang D."/>
            <person name="Zhang A."/>
        </authorList>
    </citation>
    <scope>NUCLEOTIDE SEQUENCE</scope>
    <source>
        <strain evidence="3">XHP0097</strain>
    </source>
</reference>
<dbReference type="PANTHER" id="PTHR12526">
    <property type="entry name" value="GLYCOSYLTRANSFERASE"/>
    <property type="match status" value="1"/>
</dbReference>
<feature type="domain" description="Glycosyl transferase family 1" evidence="1">
    <location>
        <begin position="183"/>
        <end position="345"/>
    </location>
</feature>
<organism evidence="3 4">
    <name type="scientific">Sphingopyxis jiangsuensis</name>
    <dbReference type="NCBI Taxonomy" id="2871171"/>
    <lineage>
        <taxon>Bacteria</taxon>
        <taxon>Pseudomonadati</taxon>
        <taxon>Pseudomonadota</taxon>
        <taxon>Alphaproteobacteria</taxon>
        <taxon>Sphingomonadales</taxon>
        <taxon>Sphingomonadaceae</taxon>
        <taxon>Sphingopyxis</taxon>
    </lineage>
</organism>
<proteinExistence type="predicted"/>
<feature type="domain" description="Glycosyltransferase subfamily 4-like N-terminal" evidence="2">
    <location>
        <begin position="13"/>
        <end position="169"/>
    </location>
</feature>
<evidence type="ECO:0000313" key="4">
    <source>
        <dbReference type="Proteomes" id="UP001166571"/>
    </source>
</evidence>
<dbReference type="SUPFAM" id="SSF53756">
    <property type="entry name" value="UDP-Glycosyltransferase/glycogen phosphorylase"/>
    <property type="match status" value="1"/>
</dbReference>
<comment type="caution">
    <text evidence="3">The sequence shown here is derived from an EMBL/GenBank/DDBJ whole genome shotgun (WGS) entry which is preliminary data.</text>
</comment>